<dbReference type="AlphaFoldDB" id="A0A6A6FJK9"/>
<feature type="domain" description="Asl1-like glycosyl hydrolase catalytic" evidence="2">
    <location>
        <begin position="51"/>
        <end position="302"/>
    </location>
</feature>
<protein>
    <submittedName>
        <fullName evidence="3">Glycoside hydrolase family 128 protein</fullName>
    </submittedName>
</protein>
<dbReference type="PANTHER" id="PTHR34154:SF3">
    <property type="entry name" value="ALKALI-SENSITIVE LINKAGE PROTEIN 1"/>
    <property type="match status" value="1"/>
</dbReference>
<dbReference type="InterPro" id="IPR053183">
    <property type="entry name" value="ASL1"/>
</dbReference>
<dbReference type="EMBL" id="ML992670">
    <property type="protein sequence ID" value="KAF2213580.1"/>
    <property type="molecule type" value="Genomic_DNA"/>
</dbReference>
<evidence type="ECO:0000313" key="4">
    <source>
        <dbReference type="Proteomes" id="UP000799539"/>
    </source>
</evidence>
<dbReference type="InterPro" id="IPR024655">
    <property type="entry name" value="Asl1_glyco_hydro_catalytic"/>
</dbReference>
<gene>
    <name evidence="3" type="ORF">CERZMDRAFT_38959</name>
</gene>
<feature type="compositionally biased region" description="Low complexity" evidence="1">
    <location>
        <begin position="1"/>
        <end position="38"/>
    </location>
</feature>
<evidence type="ECO:0000259" key="2">
    <source>
        <dbReference type="Pfam" id="PF11790"/>
    </source>
</evidence>
<sequence>MSTTTSSATTSESTTTSASSTTSSSTTTTTSSTSTTSTCQPTPTAGSGKRGLAYNYAGVTDLFATTTCPATSGTSKVTWAYNWYSAPQDPKLQEAPRHPNPFVQFVPMLWSAHPDLTSVWLDNVAAAKEQGWTELLAFNEPDLCIDGAGASCMSVPEAVAAYRQWISPLKTQGFRLGGPAVTSSETGKAWLRSFLEQCTGCNIDFIPVHWYGNPSQYGEFFSFLYEMYYGVLNQAYPIWVTEYGLNSGSDAIVQQFMLDSMFEMDTQATFVEKYAWYMAGAPGVFPGNLVQGDALSSFGELYDKQPGRRPS</sequence>
<proteinExistence type="predicted"/>
<dbReference type="Gene3D" id="3.20.20.80">
    <property type="entry name" value="Glycosidases"/>
    <property type="match status" value="1"/>
</dbReference>
<feature type="region of interest" description="Disordered" evidence="1">
    <location>
        <begin position="1"/>
        <end position="47"/>
    </location>
</feature>
<keyword evidence="3" id="KW-0378">Hydrolase</keyword>
<name>A0A6A6FJK9_9PEZI</name>
<dbReference type="SUPFAM" id="SSF51445">
    <property type="entry name" value="(Trans)glycosidases"/>
    <property type="match status" value="1"/>
</dbReference>
<evidence type="ECO:0000313" key="3">
    <source>
        <dbReference type="EMBL" id="KAF2213580.1"/>
    </source>
</evidence>
<reference evidence="3" key="1">
    <citation type="journal article" date="2020" name="Stud. Mycol.">
        <title>101 Dothideomycetes genomes: a test case for predicting lifestyles and emergence of pathogens.</title>
        <authorList>
            <person name="Haridas S."/>
            <person name="Albert R."/>
            <person name="Binder M."/>
            <person name="Bloem J."/>
            <person name="Labutti K."/>
            <person name="Salamov A."/>
            <person name="Andreopoulos B."/>
            <person name="Baker S."/>
            <person name="Barry K."/>
            <person name="Bills G."/>
            <person name="Bluhm B."/>
            <person name="Cannon C."/>
            <person name="Castanera R."/>
            <person name="Culley D."/>
            <person name="Daum C."/>
            <person name="Ezra D."/>
            <person name="Gonzalez J."/>
            <person name="Henrissat B."/>
            <person name="Kuo A."/>
            <person name="Liang C."/>
            <person name="Lipzen A."/>
            <person name="Lutzoni F."/>
            <person name="Magnuson J."/>
            <person name="Mondo S."/>
            <person name="Nolan M."/>
            <person name="Ohm R."/>
            <person name="Pangilinan J."/>
            <person name="Park H.-J."/>
            <person name="Ramirez L."/>
            <person name="Alfaro M."/>
            <person name="Sun H."/>
            <person name="Tritt A."/>
            <person name="Yoshinaga Y."/>
            <person name="Zwiers L.-H."/>
            <person name="Turgeon B."/>
            <person name="Goodwin S."/>
            <person name="Spatafora J."/>
            <person name="Crous P."/>
            <person name="Grigoriev I."/>
        </authorList>
    </citation>
    <scope>NUCLEOTIDE SEQUENCE</scope>
    <source>
        <strain evidence="3">SCOH1-5</strain>
    </source>
</reference>
<dbReference type="InterPro" id="IPR017853">
    <property type="entry name" value="GH"/>
</dbReference>
<accession>A0A6A6FJK9</accession>
<dbReference type="PANTHER" id="PTHR34154">
    <property type="entry name" value="ALKALI-SENSITIVE LINKAGE PROTEIN 1"/>
    <property type="match status" value="1"/>
</dbReference>
<dbReference type="GO" id="GO:0071966">
    <property type="term" value="P:fungal-type cell wall polysaccharide metabolic process"/>
    <property type="evidence" value="ECO:0007669"/>
    <property type="project" value="TreeGrafter"/>
</dbReference>
<dbReference type="OrthoDB" id="5985073at2759"/>
<keyword evidence="4" id="KW-1185">Reference proteome</keyword>
<dbReference type="GO" id="GO:0016787">
    <property type="term" value="F:hydrolase activity"/>
    <property type="evidence" value="ECO:0007669"/>
    <property type="project" value="UniProtKB-KW"/>
</dbReference>
<evidence type="ECO:0000256" key="1">
    <source>
        <dbReference type="SAM" id="MobiDB-lite"/>
    </source>
</evidence>
<organism evidence="3 4">
    <name type="scientific">Cercospora zeae-maydis SCOH1-5</name>
    <dbReference type="NCBI Taxonomy" id="717836"/>
    <lineage>
        <taxon>Eukaryota</taxon>
        <taxon>Fungi</taxon>
        <taxon>Dikarya</taxon>
        <taxon>Ascomycota</taxon>
        <taxon>Pezizomycotina</taxon>
        <taxon>Dothideomycetes</taxon>
        <taxon>Dothideomycetidae</taxon>
        <taxon>Mycosphaerellales</taxon>
        <taxon>Mycosphaerellaceae</taxon>
        <taxon>Cercospora</taxon>
    </lineage>
</organism>
<dbReference type="Pfam" id="PF11790">
    <property type="entry name" value="Glyco_hydro_cc"/>
    <property type="match status" value="1"/>
</dbReference>
<dbReference type="GO" id="GO:0009277">
    <property type="term" value="C:fungal-type cell wall"/>
    <property type="evidence" value="ECO:0007669"/>
    <property type="project" value="TreeGrafter"/>
</dbReference>
<dbReference type="Proteomes" id="UP000799539">
    <property type="component" value="Unassembled WGS sequence"/>
</dbReference>